<feature type="transmembrane region" description="Helical" evidence="6">
    <location>
        <begin position="702"/>
        <end position="724"/>
    </location>
</feature>
<keyword evidence="4 6" id="KW-0472">Membrane</keyword>
<feature type="non-terminal residue" evidence="8">
    <location>
        <position position="1"/>
    </location>
</feature>
<evidence type="ECO:0000313" key="9">
    <source>
        <dbReference type="Proteomes" id="UP000678393"/>
    </source>
</evidence>
<feature type="domain" description="Ion transport" evidence="7">
    <location>
        <begin position="831"/>
        <end position="988"/>
    </location>
</feature>
<evidence type="ECO:0000256" key="1">
    <source>
        <dbReference type="ARBA" id="ARBA00004141"/>
    </source>
</evidence>
<dbReference type="InterPro" id="IPR015925">
    <property type="entry name" value="Ryanodine_IP3_receptor"/>
</dbReference>
<protein>
    <recommendedName>
        <fullName evidence="7">Ion transport domain-containing protein</fullName>
    </recommendedName>
</protein>
<feature type="compositionally biased region" description="Basic and acidic residues" evidence="5">
    <location>
        <begin position="1230"/>
        <end position="1241"/>
    </location>
</feature>
<dbReference type="GO" id="GO:0006816">
    <property type="term" value="P:calcium ion transport"/>
    <property type="evidence" value="ECO:0007669"/>
    <property type="project" value="InterPro"/>
</dbReference>
<feature type="transmembrane region" description="Helical" evidence="6">
    <location>
        <begin position="953"/>
        <end position="980"/>
    </location>
</feature>
<dbReference type="GO" id="GO:0005216">
    <property type="term" value="F:monoatomic ion channel activity"/>
    <property type="evidence" value="ECO:0007669"/>
    <property type="project" value="InterPro"/>
</dbReference>
<dbReference type="PANTHER" id="PTHR13715:SF99">
    <property type="entry name" value="INOSITOL 1,4,5-TRISPHOSPHATE RECEPTOR-LIKE PROTEIN A"/>
    <property type="match status" value="1"/>
</dbReference>
<keyword evidence="3 6" id="KW-1133">Transmembrane helix</keyword>
<dbReference type="InterPro" id="IPR005821">
    <property type="entry name" value="Ion_trans_dom"/>
</dbReference>
<feature type="non-terminal residue" evidence="8">
    <location>
        <position position="1241"/>
    </location>
</feature>
<feature type="region of interest" description="Disordered" evidence="5">
    <location>
        <begin position="1111"/>
        <end position="1157"/>
    </location>
</feature>
<keyword evidence="9" id="KW-1185">Reference proteome</keyword>
<dbReference type="GO" id="GO:0016020">
    <property type="term" value="C:membrane"/>
    <property type="evidence" value="ECO:0007669"/>
    <property type="project" value="UniProtKB-SubCell"/>
</dbReference>
<gene>
    <name evidence="8" type="ORF">CUNI_LOCUS1262</name>
</gene>
<evidence type="ECO:0000256" key="5">
    <source>
        <dbReference type="SAM" id="MobiDB-lite"/>
    </source>
</evidence>
<proteinExistence type="predicted"/>
<dbReference type="AlphaFoldDB" id="A0A8S3YGL6"/>
<sequence>GSSSAPDFESSTYGTVLYILEGDFYLPDPHLHSNESDETDHLAKACVMFGEIAGPLLFKPQHMKNLVNCLAAIVPASNMPNSNLEGIMERFASGITVEDTSSAIRRGNIEYYAQEVELNAKFKLYVKNCSAVFAGHNTVAAQLKIKSKRPYTIIGGDEELPLGEEFQTLVRCFIDTREKKPERRFLPAAKLIDQLLISLECKRLTEAARLEMDELNIKCFQVLRAIIHNEERRLPEGWETRTSEHEIEKGLKFVASIQNMYDQKGAIRKALPHLATRNDLIAKEVLGFLCIMLFNANNTVQQSMLTYFFSTREEVFFMAVRDRMALSTNSIKEKRSLQTQHEAKLKESSDSKRTKSMFMVTLMALRQIQAYEDAMRQQRLSGWESESVTTDTSAFEYRNDGYIELVLKVMARMCDGQNKHLQFTAVIETLFSCCAIVIETMNEFTAGNQDNRVVIYDNKIIDYINFILRSGEFGDCSTEKTLELRKSISNLVMSLIEENGPGATEVALTLWTKKAVLALMANCYERHQTDKTKVMELKALEEAMADPMGSQGKLASTRSLNKGKKLFKGVMKKQKEEFAEDYMDVGFGLYLILARMCDIDPKLLEYLRMTPLQAKAFSFYKKNCMSIEIVKDDYLQKINFRVKNRRVLREEVKEKLKWGVDRSSPSNKIRDLMGWTKDIMKDIAYQQKIIKNPLTIMLTKGWLVWNHLITVLSFAINILMLVTWKAKASLETPGILRNTTGIPPLLRDPVPDITTLTLSEYYISILVMGGTHNFLSLLVFISYFVCNHPRLPSFRSGINACKKLSLRRKQDDEEEEDKKRKHVSKLDARFFSVTTVYYAIFLAMSVGGTFSNGYFFAFHLLNIVNNNQLLGGVIKAVTQNGQALLWVGVLGLVIFYLYGMIGFALMRSMFDPSDYLYCNTLWQCTVTVIRYGLIGDLFEVMKPHGNEKTFEKFGIVVFYHVSFFIFITTIGLNIVLGIIVDTFSELRDLKWTAESDMRDTCFICSRNSYDFEHHGKGFDHHVRHEHNMWSYIFFFIHLNGTKINDYTALEMFVFKLLGKENYDFFPLDRALSLASMGKDATETKLDDLLGQVTSIVEKQKVEELEKKRREERLKQKQWEQKHRLSSFRRRARLPGPPDQDASDVGKSQTLATDDSRLMQISSVQGHRRQSSTDYTQHRPSIADLAARVSESMRHSGITDGRLEQGSRPTLAEIGSRPSLSDHASRLAYLDSRRSSMGDHGG</sequence>
<reference evidence="8" key="1">
    <citation type="submission" date="2021-04" db="EMBL/GenBank/DDBJ databases">
        <authorList>
            <consortium name="Molecular Ecology Group"/>
        </authorList>
    </citation>
    <scope>NUCLEOTIDE SEQUENCE</scope>
</reference>
<comment type="caution">
    <text evidence="8">The sequence shown here is derived from an EMBL/GenBank/DDBJ whole genome shotgun (WGS) entry which is preliminary data.</text>
</comment>
<evidence type="ECO:0000256" key="6">
    <source>
        <dbReference type="SAM" id="Phobius"/>
    </source>
</evidence>
<dbReference type="EMBL" id="CAJHNH020000153">
    <property type="protein sequence ID" value="CAG5115704.1"/>
    <property type="molecule type" value="Genomic_DNA"/>
</dbReference>
<evidence type="ECO:0000256" key="3">
    <source>
        <dbReference type="ARBA" id="ARBA00022989"/>
    </source>
</evidence>
<dbReference type="Pfam" id="PF00520">
    <property type="entry name" value="Ion_trans"/>
    <property type="match status" value="1"/>
</dbReference>
<dbReference type="OrthoDB" id="300855at2759"/>
<dbReference type="Proteomes" id="UP000678393">
    <property type="component" value="Unassembled WGS sequence"/>
</dbReference>
<feature type="compositionally biased region" description="Polar residues" evidence="5">
    <location>
        <begin position="1145"/>
        <end position="1157"/>
    </location>
</feature>
<dbReference type="PANTHER" id="PTHR13715">
    <property type="entry name" value="RYANODINE RECEPTOR AND IP3 RECEPTOR"/>
    <property type="match status" value="1"/>
</dbReference>
<evidence type="ECO:0000256" key="2">
    <source>
        <dbReference type="ARBA" id="ARBA00022692"/>
    </source>
</evidence>
<feature type="transmembrane region" description="Helical" evidence="6">
    <location>
        <begin position="883"/>
        <end position="903"/>
    </location>
</feature>
<feature type="region of interest" description="Disordered" evidence="5">
    <location>
        <begin position="1189"/>
        <end position="1241"/>
    </location>
</feature>
<accession>A0A8S3YGL6</accession>
<feature type="transmembrane region" description="Helical" evidence="6">
    <location>
        <begin position="828"/>
        <end position="850"/>
    </location>
</feature>
<comment type="subcellular location">
    <subcellularLocation>
        <location evidence="1">Membrane</location>
        <topology evidence="1">Multi-pass membrane protein</topology>
    </subcellularLocation>
</comment>
<evidence type="ECO:0000313" key="8">
    <source>
        <dbReference type="EMBL" id="CAG5115704.1"/>
    </source>
</evidence>
<evidence type="ECO:0000256" key="4">
    <source>
        <dbReference type="ARBA" id="ARBA00023136"/>
    </source>
</evidence>
<feature type="compositionally biased region" description="Basic residues" evidence="5">
    <location>
        <begin position="1123"/>
        <end position="1132"/>
    </location>
</feature>
<organism evidence="8 9">
    <name type="scientific">Candidula unifasciata</name>
    <dbReference type="NCBI Taxonomy" id="100452"/>
    <lineage>
        <taxon>Eukaryota</taxon>
        <taxon>Metazoa</taxon>
        <taxon>Spiralia</taxon>
        <taxon>Lophotrochozoa</taxon>
        <taxon>Mollusca</taxon>
        <taxon>Gastropoda</taxon>
        <taxon>Heterobranchia</taxon>
        <taxon>Euthyneura</taxon>
        <taxon>Panpulmonata</taxon>
        <taxon>Eupulmonata</taxon>
        <taxon>Stylommatophora</taxon>
        <taxon>Helicina</taxon>
        <taxon>Helicoidea</taxon>
        <taxon>Geomitridae</taxon>
        <taxon>Candidula</taxon>
    </lineage>
</organism>
<feature type="compositionally biased region" description="Basic and acidic residues" evidence="5">
    <location>
        <begin position="1111"/>
        <end position="1122"/>
    </location>
</feature>
<feature type="transmembrane region" description="Helical" evidence="6">
    <location>
        <begin position="761"/>
        <end position="786"/>
    </location>
</feature>
<dbReference type="Gene3D" id="1.10.287.70">
    <property type="match status" value="1"/>
</dbReference>
<feature type="transmembrane region" description="Helical" evidence="6">
    <location>
        <begin position="915"/>
        <end position="933"/>
    </location>
</feature>
<evidence type="ECO:0000259" key="7">
    <source>
        <dbReference type="Pfam" id="PF00520"/>
    </source>
</evidence>
<name>A0A8S3YGL6_9EUPU</name>
<keyword evidence="2 6" id="KW-0812">Transmembrane</keyword>